<dbReference type="STRING" id="652103.Rpdx1_1086"/>
<evidence type="ECO:0000313" key="1">
    <source>
        <dbReference type="EMBL" id="ADU42712.1"/>
    </source>
</evidence>
<dbReference type="Proteomes" id="UP000001402">
    <property type="component" value="Chromosome"/>
</dbReference>
<gene>
    <name evidence="1" type="ordered locus">Rpdx1_1086</name>
</gene>
<protein>
    <recommendedName>
        <fullName evidence="3">Addiction module component</fullName>
    </recommendedName>
</protein>
<organism evidence="1 2">
    <name type="scientific">Rhodopseudomonas palustris (strain DX-1)</name>
    <dbReference type="NCBI Taxonomy" id="652103"/>
    <lineage>
        <taxon>Bacteria</taxon>
        <taxon>Pseudomonadati</taxon>
        <taxon>Pseudomonadota</taxon>
        <taxon>Alphaproteobacteria</taxon>
        <taxon>Hyphomicrobiales</taxon>
        <taxon>Nitrobacteraceae</taxon>
        <taxon>Rhodopseudomonas</taxon>
    </lineage>
</organism>
<dbReference type="HOGENOM" id="CLU_199717_0_0_5"/>
<name>E6VCK7_RHOPX</name>
<dbReference type="eggNOG" id="ENOG502ZED8">
    <property type="taxonomic scope" value="Bacteria"/>
</dbReference>
<dbReference type="EMBL" id="CP002418">
    <property type="protein sequence ID" value="ADU42712.1"/>
    <property type="molecule type" value="Genomic_DNA"/>
</dbReference>
<proteinExistence type="predicted"/>
<evidence type="ECO:0008006" key="3">
    <source>
        <dbReference type="Google" id="ProtNLM"/>
    </source>
</evidence>
<accession>E6VCK7</accession>
<reference evidence="1" key="1">
    <citation type="submission" date="2010-12" db="EMBL/GenBank/DDBJ databases">
        <title>Complete sequence of Rhodopseudomonas palustris DX-1.</title>
        <authorList>
            <consortium name="US DOE Joint Genome Institute"/>
            <person name="Lucas S."/>
            <person name="Copeland A."/>
            <person name="Lapidus A."/>
            <person name="Cheng J.-F."/>
            <person name="Goodwin L."/>
            <person name="Pitluck S."/>
            <person name="Misra M."/>
            <person name="Chertkov O."/>
            <person name="Detter J.C."/>
            <person name="Han C."/>
            <person name="Tapia R."/>
            <person name="Land M."/>
            <person name="Hauser L."/>
            <person name="Kyrpides N."/>
            <person name="Ivanova N."/>
            <person name="Ovchinnikova G."/>
            <person name="Logan B."/>
            <person name="Oda Y."/>
            <person name="Harwood C."/>
            <person name="Woyke T."/>
        </authorList>
    </citation>
    <scope>NUCLEOTIDE SEQUENCE [LARGE SCALE GENOMIC DNA]</scope>
    <source>
        <strain evidence="1">DX-1</strain>
    </source>
</reference>
<dbReference type="AlphaFoldDB" id="E6VCK7"/>
<dbReference type="BioCyc" id="RPAL652103:RPDX1_RS05370-MONOMER"/>
<sequence length="75" mass="8347">MTKLLDQALEVARSLPAELQDDIARVVLQLTGDDNVVVELSDDERAAIERSKAAAKRGAFASDEDVRMLWTKYDL</sequence>
<dbReference type="OrthoDB" id="7889158at2"/>
<evidence type="ECO:0000313" key="2">
    <source>
        <dbReference type="Proteomes" id="UP000001402"/>
    </source>
</evidence>
<dbReference type="KEGG" id="rpx:Rpdx1_1086"/>